<dbReference type="InterPro" id="IPR052192">
    <property type="entry name" value="Insect_Ionotropic_Sensory_Rcpt"/>
</dbReference>
<evidence type="ECO:0000256" key="2">
    <source>
        <dbReference type="ARBA" id="ARBA00022475"/>
    </source>
</evidence>
<evidence type="ECO:0000256" key="7">
    <source>
        <dbReference type="ARBA" id="ARBA00023180"/>
    </source>
</evidence>
<evidence type="ECO:0008006" key="11">
    <source>
        <dbReference type="Google" id="ProtNLM"/>
    </source>
</evidence>
<comment type="subcellular location">
    <subcellularLocation>
        <location evidence="1">Cell membrane</location>
        <topology evidence="1">Multi-pass membrane protein</topology>
    </subcellularLocation>
</comment>
<keyword evidence="10" id="KW-1185">Reference proteome</keyword>
<evidence type="ECO:0000313" key="9">
    <source>
        <dbReference type="EnsemblMetazoa" id="AMAM014403-PA"/>
    </source>
</evidence>
<dbReference type="AlphaFoldDB" id="A0A182SVR1"/>
<evidence type="ECO:0000256" key="8">
    <source>
        <dbReference type="SAM" id="Phobius"/>
    </source>
</evidence>
<sequence length="540" mass="62232">MEKLAAYQSYLALPYPKVILRRGVSIGTPDETCLLVMYVDCSSQKAMFAALEKMMQEFTKIVRNGKYIVLVDDAYLPKGNVPISISLGSFFATYNIVYWGMTGLRQAEELQYTLFFASRVYYMTSPLTHGPVFEWNRGLLRNTTFEIYGQAVNAFPYTHSQGGGQFRGIDMSIFENVMERIGCLLQVLVVGKTEDTDSDIEQIMNRLHQMRLDVMLTRRDVKEGTLPVVYIPDFTYYCLVAPRYTQIDLTRSLLRPFSSDVWWFIVSCGVGIHLAKEVSKYDTAVRAFVRRLNLTAKPFLSFYRISFAIICFVLFESYLAKVTSYFLTYRFLPDAKTLDEFYATGIPIRLEHGSDRFLQFLEPRARDLIVARGVSSAECDEFSRACAHLDSFARASYVINENIDVDPVTGRKQSYIVPEMIANYNYLSYCFARGSTLTDLVAVYLQRMYETGLMRLYQRQYEQYLLPNNYAHVVAESSLQFAHLMSLWICVSVGWGLSVSVFAMELVLSWLVRMSRKGRTFRKVHRVIKKRGWHKQEGHS</sequence>
<organism evidence="9 10">
    <name type="scientific">Anopheles maculatus</name>
    <dbReference type="NCBI Taxonomy" id="74869"/>
    <lineage>
        <taxon>Eukaryota</taxon>
        <taxon>Metazoa</taxon>
        <taxon>Ecdysozoa</taxon>
        <taxon>Arthropoda</taxon>
        <taxon>Hexapoda</taxon>
        <taxon>Insecta</taxon>
        <taxon>Pterygota</taxon>
        <taxon>Neoptera</taxon>
        <taxon>Endopterygota</taxon>
        <taxon>Diptera</taxon>
        <taxon>Nematocera</taxon>
        <taxon>Culicoidea</taxon>
        <taxon>Culicidae</taxon>
        <taxon>Anophelinae</taxon>
        <taxon>Anopheles</taxon>
        <taxon>Anopheles maculatus group</taxon>
    </lineage>
</organism>
<evidence type="ECO:0000256" key="5">
    <source>
        <dbReference type="ARBA" id="ARBA00023136"/>
    </source>
</evidence>
<reference evidence="10" key="1">
    <citation type="submission" date="2013-09" db="EMBL/GenBank/DDBJ databases">
        <title>The Genome Sequence of Anopheles maculatus species B.</title>
        <authorList>
            <consortium name="The Broad Institute Genomics Platform"/>
            <person name="Neafsey D.E."/>
            <person name="Besansky N."/>
            <person name="Howell P."/>
            <person name="Walton C."/>
            <person name="Young S.K."/>
            <person name="Zeng Q."/>
            <person name="Gargeya S."/>
            <person name="Fitzgerald M."/>
            <person name="Haas B."/>
            <person name="Abouelleil A."/>
            <person name="Allen A.W."/>
            <person name="Alvarado L."/>
            <person name="Arachchi H.M."/>
            <person name="Berlin A.M."/>
            <person name="Chapman S.B."/>
            <person name="Gainer-Dewar J."/>
            <person name="Goldberg J."/>
            <person name="Griggs A."/>
            <person name="Gujja S."/>
            <person name="Hansen M."/>
            <person name="Howarth C."/>
            <person name="Imamovic A."/>
            <person name="Ireland A."/>
            <person name="Larimer J."/>
            <person name="McCowan C."/>
            <person name="Murphy C."/>
            <person name="Pearson M."/>
            <person name="Poon T.W."/>
            <person name="Priest M."/>
            <person name="Roberts A."/>
            <person name="Saif S."/>
            <person name="Shea T."/>
            <person name="Sisk P."/>
            <person name="Sykes S."/>
            <person name="Wortman J."/>
            <person name="Nusbaum C."/>
            <person name="Birren B."/>
        </authorList>
    </citation>
    <scope>NUCLEOTIDE SEQUENCE [LARGE SCALE GENOMIC DNA]</scope>
    <source>
        <strain evidence="10">maculatus3</strain>
    </source>
</reference>
<name>A0A182SVR1_9DIPT</name>
<evidence type="ECO:0000256" key="6">
    <source>
        <dbReference type="ARBA" id="ARBA00023170"/>
    </source>
</evidence>
<keyword evidence="7" id="KW-0325">Glycoprotein</keyword>
<dbReference type="EnsemblMetazoa" id="AMAM014403-RA">
    <property type="protein sequence ID" value="AMAM014403-PA"/>
    <property type="gene ID" value="AMAM014403"/>
</dbReference>
<accession>A0A182SVR1</accession>
<proteinExistence type="predicted"/>
<dbReference type="PANTHER" id="PTHR42643:SF24">
    <property type="entry name" value="IONOTROPIC RECEPTOR 60A"/>
    <property type="match status" value="1"/>
</dbReference>
<keyword evidence="5 8" id="KW-0472">Membrane</keyword>
<dbReference type="PANTHER" id="PTHR42643">
    <property type="entry name" value="IONOTROPIC RECEPTOR 20A-RELATED"/>
    <property type="match status" value="1"/>
</dbReference>
<reference evidence="9" key="2">
    <citation type="submission" date="2020-05" db="UniProtKB">
        <authorList>
            <consortium name="EnsemblMetazoa"/>
        </authorList>
    </citation>
    <scope>IDENTIFICATION</scope>
    <source>
        <strain evidence="9">maculatus3</strain>
    </source>
</reference>
<evidence type="ECO:0000256" key="1">
    <source>
        <dbReference type="ARBA" id="ARBA00004651"/>
    </source>
</evidence>
<evidence type="ECO:0000256" key="3">
    <source>
        <dbReference type="ARBA" id="ARBA00022692"/>
    </source>
</evidence>
<keyword evidence="2" id="KW-1003">Cell membrane</keyword>
<dbReference type="VEuPathDB" id="VectorBase:AMAM014403"/>
<dbReference type="GO" id="GO:0005886">
    <property type="term" value="C:plasma membrane"/>
    <property type="evidence" value="ECO:0007669"/>
    <property type="project" value="UniProtKB-SubCell"/>
</dbReference>
<keyword evidence="4 8" id="KW-1133">Transmembrane helix</keyword>
<protein>
    <recommendedName>
        <fullName evidence="11">Ionotropic glutamate receptor L-glutamate and glycine-binding domain-containing protein</fullName>
    </recommendedName>
</protein>
<dbReference type="Proteomes" id="UP000075901">
    <property type="component" value="Unassembled WGS sequence"/>
</dbReference>
<keyword evidence="3 8" id="KW-0812">Transmembrane</keyword>
<evidence type="ECO:0000313" key="10">
    <source>
        <dbReference type="Proteomes" id="UP000075901"/>
    </source>
</evidence>
<evidence type="ECO:0000256" key="4">
    <source>
        <dbReference type="ARBA" id="ARBA00022989"/>
    </source>
</evidence>
<feature type="transmembrane region" description="Helical" evidence="8">
    <location>
        <begin position="486"/>
        <end position="512"/>
    </location>
</feature>
<keyword evidence="6" id="KW-0675">Receptor</keyword>